<comment type="caution">
    <text evidence="1">The sequence shown here is derived from an EMBL/GenBank/DDBJ whole genome shotgun (WGS) entry which is preliminary data.</text>
</comment>
<protein>
    <submittedName>
        <fullName evidence="1">Uncharacterized protein</fullName>
    </submittedName>
</protein>
<evidence type="ECO:0000313" key="2">
    <source>
        <dbReference type="Proteomes" id="UP001459277"/>
    </source>
</evidence>
<reference evidence="1 2" key="1">
    <citation type="submission" date="2024-01" db="EMBL/GenBank/DDBJ databases">
        <title>A telomere-to-telomere, gap-free genome of sweet tea (Lithocarpus litseifolius).</title>
        <authorList>
            <person name="Zhou J."/>
        </authorList>
    </citation>
    <scope>NUCLEOTIDE SEQUENCE [LARGE SCALE GENOMIC DNA]</scope>
    <source>
        <strain evidence="1">Zhou-2022a</strain>
        <tissue evidence="1">Leaf</tissue>
    </source>
</reference>
<dbReference type="Proteomes" id="UP001459277">
    <property type="component" value="Unassembled WGS sequence"/>
</dbReference>
<gene>
    <name evidence="1" type="ORF">SO802_018532</name>
</gene>
<evidence type="ECO:0000313" key="1">
    <source>
        <dbReference type="EMBL" id="KAK9998929.1"/>
    </source>
</evidence>
<proteinExistence type="predicted"/>
<dbReference type="EMBL" id="JAZDWU010000006">
    <property type="protein sequence ID" value="KAK9998929.1"/>
    <property type="molecule type" value="Genomic_DNA"/>
</dbReference>
<dbReference type="AlphaFoldDB" id="A0AAW2CQB0"/>
<name>A0AAW2CQB0_9ROSI</name>
<keyword evidence="2" id="KW-1185">Reference proteome</keyword>
<accession>A0AAW2CQB0</accession>
<organism evidence="1 2">
    <name type="scientific">Lithocarpus litseifolius</name>
    <dbReference type="NCBI Taxonomy" id="425828"/>
    <lineage>
        <taxon>Eukaryota</taxon>
        <taxon>Viridiplantae</taxon>
        <taxon>Streptophyta</taxon>
        <taxon>Embryophyta</taxon>
        <taxon>Tracheophyta</taxon>
        <taxon>Spermatophyta</taxon>
        <taxon>Magnoliopsida</taxon>
        <taxon>eudicotyledons</taxon>
        <taxon>Gunneridae</taxon>
        <taxon>Pentapetalae</taxon>
        <taxon>rosids</taxon>
        <taxon>fabids</taxon>
        <taxon>Fagales</taxon>
        <taxon>Fagaceae</taxon>
        <taxon>Lithocarpus</taxon>
    </lineage>
</organism>
<sequence>MPSSLVDKLDYKCPCSICSNWFQDFGNATKCFICTGFNGRERLEMVQFSSLLELRNLQVWSLSFTLRVNLVSNLSCVSLVINLLVLCRNSPCYLSGYRKS</sequence>